<sequence length="142" mass="15962">MLEDIIEKLRDKGCKITPQRRIIIQSLIKFAKFPTALELCNAIRQTNPEIGLDTIYRNLNLLIDMGVVNQINLPGKDAKVFELSLKGHHHHLVCLGCGAADCLDYCPVDEKELQKAAGVRFEIIGHSLELYGYCQKCKALVK</sequence>
<evidence type="ECO:0000256" key="7">
    <source>
        <dbReference type="ARBA" id="ARBA00023125"/>
    </source>
</evidence>
<keyword evidence="3" id="KW-0963">Cytoplasm</keyword>
<dbReference type="Pfam" id="PF01475">
    <property type="entry name" value="FUR"/>
    <property type="match status" value="1"/>
</dbReference>
<gene>
    <name evidence="10" type="primary">perR_38</name>
    <name evidence="10" type="ORF">SDC9_140307</name>
</gene>
<reference evidence="10" key="1">
    <citation type="submission" date="2019-08" db="EMBL/GenBank/DDBJ databases">
        <authorList>
            <person name="Kucharzyk K."/>
            <person name="Murdoch R.W."/>
            <person name="Higgins S."/>
            <person name="Loffler F."/>
        </authorList>
    </citation>
    <scope>NUCLEOTIDE SEQUENCE</scope>
</reference>
<dbReference type="CDD" id="cd07153">
    <property type="entry name" value="Fur_like"/>
    <property type="match status" value="1"/>
</dbReference>
<dbReference type="PANTHER" id="PTHR33202">
    <property type="entry name" value="ZINC UPTAKE REGULATION PROTEIN"/>
    <property type="match status" value="1"/>
</dbReference>
<dbReference type="InterPro" id="IPR017896">
    <property type="entry name" value="4Fe4S_Fe-S-bd"/>
</dbReference>
<dbReference type="Gene3D" id="1.10.10.10">
    <property type="entry name" value="Winged helix-like DNA-binding domain superfamily/Winged helix DNA-binding domain"/>
    <property type="match status" value="1"/>
</dbReference>
<dbReference type="InterPro" id="IPR043135">
    <property type="entry name" value="Fur_C"/>
</dbReference>
<dbReference type="InterPro" id="IPR036390">
    <property type="entry name" value="WH_DNA-bd_sf"/>
</dbReference>
<dbReference type="InterPro" id="IPR002481">
    <property type="entry name" value="FUR"/>
</dbReference>
<evidence type="ECO:0000256" key="8">
    <source>
        <dbReference type="ARBA" id="ARBA00023163"/>
    </source>
</evidence>
<dbReference type="GO" id="GO:0045892">
    <property type="term" value="P:negative regulation of DNA-templated transcription"/>
    <property type="evidence" value="ECO:0007669"/>
    <property type="project" value="TreeGrafter"/>
</dbReference>
<dbReference type="GO" id="GO:0008270">
    <property type="term" value="F:zinc ion binding"/>
    <property type="evidence" value="ECO:0007669"/>
    <property type="project" value="TreeGrafter"/>
</dbReference>
<comment type="subcellular location">
    <subcellularLocation>
        <location evidence="1">Cytoplasm</location>
    </subcellularLocation>
</comment>
<evidence type="ECO:0000256" key="6">
    <source>
        <dbReference type="ARBA" id="ARBA00023015"/>
    </source>
</evidence>
<evidence type="ECO:0000313" key="10">
    <source>
        <dbReference type="EMBL" id="MPM93171.1"/>
    </source>
</evidence>
<evidence type="ECO:0000256" key="3">
    <source>
        <dbReference type="ARBA" id="ARBA00022490"/>
    </source>
</evidence>
<protein>
    <submittedName>
        <fullName evidence="10">Peroxide-responsive repressor PerR</fullName>
    </submittedName>
</protein>
<evidence type="ECO:0000256" key="5">
    <source>
        <dbReference type="ARBA" id="ARBA00022833"/>
    </source>
</evidence>
<comment type="caution">
    <text evidence="10">The sequence shown here is derived from an EMBL/GenBank/DDBJ whole genome shotgun (WGS) entry which is preliminary data.</text>
</comment>
<dbReference type="InterPro" id="IPR036388">
    <property type="entry name" value="WH-like_DNA-bd_sf"/>
</dbReference>
<evidence type="ECO:0000259" key="9">
    <source>
        <dbReference type="PROSITE" id="PS51379"/>
    </source>
</evidence>
<name>A0A645DV18_9ZZZZ</name>
<dbReference type="GO" id="GO:1900376">
    <property type="term" value="P:regulation of secondary metabolite biosynthetic process"/>
    <property type="evidence" value="ECO:0007669"/>
    <property type="project" value="TreeGrafter"/>
</dbReference>
<dbReference type="Gene3D" id="3.30.1490.190">
    <property type="match status" value="1"/>
</dbReference>
<dbReference type="PROSITE" id="PS51379">
    <property type="entry name" value="4FE4S_FER_2"/>
    <property type="match status" value="1"/>
</dbReference>
<dbReference type="PANTHER" id="PTHR33202:SF1">
    <property type="entry name" value="FERRIC UPTAKE REGULATION PROTEIN"/>
    <property type="match status" value="1"/>
</dbReference>
<organism evidence="10">
    <name type="scientific">bioreactor metagenome</name>
    <dbReference type="NCBI Taxonomy" id="1076179"/>
    <lineage>
        <taxon>unclassified sequences</taxon>
        <taxon>metagenomes</taxon>
        <taxon>ecological metagenomes</taxon>
    </lineage>
</organism>
<accession>A0A645DV18</accession>
<dbReference type="SUPFAM" id="SSF46785">
    <property type="entry name" value="Winged helix' DNA-binding domain"/>
    <property type="match status" value="1"/>
</dbReference>
<proteinExistence type="inferred from homology"/>
<evidence type="ECO:0000256" key="2">
    <source>
        <dbReference type="ARBA" id="ARBA00007957"/>
    </source>
</evidence>
<dbReference type="AlphaFoldDB" id="A0A645DV18"/>
<dbReference type="GO" id="GO:0003700">
    <property type="term" value="F:DNA-binding transcription factor activity"/>
    <property type="evidence" value="ECO:0007669"/>
    <property type="project" value="InterPro"/>
</dbReference>
<dbReference type="GO" id="GO:0005737">
    <property type="term" value="C:cytoplasm"/>
    <property type="evidence" value="ECO:0007669"/>
    <property type="project" value="UniProtKB-SubCell"/>
</dbReference>
<evidence type="ECO:0000256" key="4">
    <source>
        <dbReference type="ARBA" id="ARBA00022491"/>
    </source>
</evidence>
<dbReference type="EMBL" id="VSSQ01040011">
    <property type="protein sequence ID" value="MPM93171.1"/>
    <property type="molecule type" value="Genomic_DNA"/>
</dbReference>
<dbReference type="GO" id="GO:0000976">
    <property type="term" value="F:transcription cis-regulatory region binding"/>
    <property type="evidence" value="ECO:0007669"/>
    <property type="project" value="TreeGrafter"/>
</dbReference>
<comment type="similarity">
    <text evidence="2">Belongs to the Fur family.</text>
</comment>
<keyword evidence="6" id="KW-0805">Transcription regulation</keyword>
<keyword evidence="4" id="KW-0678">Repressor</keyword>
<keyword evidence="8" id="KW-0804">Transcription</keyword>
<feature type="domain" description="4Fe-4S ferredoxin-type" evidence="9">
    <location>
        <begin position="85"/>
        <end position="116"/>
    </location>
</feature>
<keyword evidence="7" id="KW-0238">DNA-binding</keyword>
<evidence type="ECO:0000256" key="1">
    <source>
        <dbReference type="ARBA" id="ARBA00004496"/>
    </source>
</evidence>
<keyword evidence="5" id="KW-0862">Zinc</keyword>